<sequence length="377" mass="40672">MRDRNERLVLSLLRRRGPLARAEIARVTGLSAQTVSVITRDLEDEGLLLREQPVRGKVGQPSVPMALSPDGALFFGLKVGRRSSDLVLVDFLGQILSREHITYRFPSPDGTLQFVKDAAERLSRKLDAGQRTRIAGLGIAMPFFIWEWGAILGTSAEDMEAWRDFHLRDEVAALFDFPVFLQNDATCACGAELVFGAQDTPPDFLYFYMGYFIGGGVVLNDRLFTGSTGNAGALGPMPVPGPDGEARQLIDVASLAGLERMVTDAGGEASALWTSATDWRVSPELIDAWTGIAAPAIAHAVVASVSVMDFEHVLIDGWLPERVREGLVAGVQAELDRMDLSGLPHPTVKSGTVGADARTLGAASLPLSQRYLVDTAL</sequence>
<dbReference type="InterPro" id="IPR043129">
    <property type="entry name" value="ATPase_NBD"/>
</dbReference>
<dbReference type="PANTHER" id="PTHR18964">
    <property type="entry name" value="ROK (REPRESSOR, ORF, KINASE) FAMILY"/>
    <property type="match status" value="1"/>
</dbReference>
<evidence type="ECO:0000256" key="1">
    <source>
        <dbReference type="ARBA" id="ARBA00006479"/>
    </source>
</evidence>
<name>A0A6B0Y0V9_9RHOB</name>
<dbReference type="SUPFAM" id="SSF53067">
    <property type="entry name" value="Actin-like ATPase domain"/>
    <property type="match status" value="1"/>
</dbReference>
<dbReference type="Pfam" id="PF00480">
    <property type="entry name" value="ROK"/>
    <property type="match status" value="1"/>
</dbReference>
<dbReference type="Gene3D" id="3.30.420.40">
    <property type="match status" value="2"/>
</dbReference>
<accession>A0A6B0Y0V9</accession>
<dbReference type="EMBL" id="VXRY01000263">
    <property type="protein sequence ID" value="MXY33737.1"/>
    <property type="molecule type" value="Genomic_DNA"/>
</dbReference>
<dbReference type="InterPro" id="IPR000600">
    <property type="entry name" value="ROK"/>
</dbReference>
<protein>
    <submittedName>
        <fullName evidence="2">ROK family transcriptional regulator</fullName>
    </submittedName>
</protein>
<evidence type="ECO:0000313" key="2">
    <source>
        <dbReference type="EMBL" id="MXY33737.1"/>
    </source>
</evidence>
<proteinExistence type="inferred from homology"/>
<dbReference type="InterPro" id="IPR036388">
    <property type="entry name" value="WH-like_DNA-bd_sf"/>
</dbReference>
<organism evidence="2">
    <name type="scientific">Boseongicola sp. SB0664_bin_43</name>
    <dbReference type="NCBI Taxonomy" id="2604844"/>
    <lineage>
        <taxon>Bacteria</taxon>
        <taxon>Pseudomonadati</taxon>
        <taxon>Pseudomonadota</taxon>
        <taxon>Alphaproteobacteria</taxon>
        <taxon>Rhodobacterales</taxon>
        <taxon>Paracoccaceae</taxon>
        <taxon>Boseongicola</taxon>
    </lineage>
</organism>
<reference evidence="2" key="1">
    <citation type="submission" date="2019-09" db="EMBL/GenBank/DDBJ databases">
        <title>Characterisation of the sponge microbiome using genome-centric metagenomics.</title>
        <authorList>
            <person name="Engelberts J.P."/>
            <person name="Robbins S.J."/>
            <person name="De Goeij J.M."/>
            <person name="Aranda M."/>
            <person name="Bell S.C."/>
            <person name="Webster N.S."/>
        </authorList>
    </citation>
    <scope>NUCLEOTIDE SEQUENCE</scope>
    <source>
        <strain evidence="2">SB0664_bin_43</strain>
    </source>
</reference>
<dbReference type="CDD" id="cd23763">
    <property type="entry name" value="ASKHA_ATPase_ROK"/>
    <property type="match status" value="1"/>
</dbReference>
<dbReference type="Gene3D" id="1.10.10.10">
    <property type="entry name" value="Winged helix-like DNA-binding domain superfamily/Winged helix DNA-binding domain"/>
    <property type="match status" value="1"/>
</dbReference>
<comment type="caution">
    <text evidence="2">The sequence shown here is derived from an EMBL/GenBank/DDBJ whole genome shotgun (WGS) entry which is preliminary data.</text>
</comment>
<dbReference type="InterPro" id="IPR036390">
    <property type="entry name" value="WH_DNA-bd_sf"/>
</dbReference>
<dbReference type="SUPFAM" id="SSF46785">
    <property type="entry name" value="Winged helix' DNA-binding domain"/>
    <property type="match status" value="1"/>
</dbReference>
<dbReference type="PANTHER" id="PTHR18964:SF149">
    <property type="entry name" value="BIFUNCTIONAL UDP-N-ACETYLGLUCOSAMINE 2-EPIMERASE_N-ACETYLMANNOSAMINE KINASE"/>
    <property type="match status" value="1"/>
</dbReference>
<comment type="similarity">
    <text evidence="1">Belongs to the ROK (NagC/XylR) family.</text>
</comment>
<gene>
    <name evidence="2" type="ORF">F4Y60_06550</name>
</gene>
<dbReference type="Pfam" id="PF13412">
    <property type="entry name" value="HTH_24"/>
    <property type="match status" value="1"/>
</dbReference>
<dbReference type="AlphaFoldDB" id="A0A6B0Y0V9"/>